<feature type="compositionally biased region" description="Polar residues" evidence="5">
    <location>
        <begin position="571"/>
        <end position="580"/>
    </location>
</feature>
<evidence type="ECO:0000256" key="1">
    <source>
        <dbReference type="ARBA" id="ARBA00004141"/>
    </source>
</evidence>
<evidence type="ECO:0000259" key="7">
    <source>
        <dbReference type="Pfam" id="PF14893"/>
    </source>
</evidence>
<feature type="compositionally biased region" description="Basic and acidic residues" evidence="5">
    <location>
        <begin position="637"/>
        <end position="648"/>
    </location>
</feature>
<dbReference type="InterPro" id="IPR048270">
    <property type="entry name" value="PNMA_C"/>
</dbReference>
<evidence type="ECO:0000256" key="6">
    <source>
        <dbReference type="SAM" id="Phobius"/>
    </source>
</evidence>
<dbReference type="Pfam" id="PF07690">
    <property type="entry name" value="MFS_1"/>
    <property type="match status" value="1"/>
</dbReference>
<dbReference type="Pfam" id="PF14893">
    <property type="entry name" value="PNMA"/>
    <property type="match status" value="1"/>
</dbReference>
<evidence type="ECO:0000313" key="9">
    <source>
        <dbReference type="Proteomes" id="UP001234178"/>
    </source>
</evidence>
<keyword evidence="2 6" id="KW-0812">Transmembrane</keyword>
<feature type="domain" description="Paraneoplastic antigen Ma-like C-terminal" evidence="7">
    <location>
        <begin position="737"/>
        <end position="836"/>
    </location>
</feature>
<feature type="transmembrane region" description="Helical" evidence="6">
    <location>
        <begin position="178"/>
        <end position="200"/>
    </location>
</feature>
<dbReference type="PANTHER" id="PTHR23510">
    <property type="entry name" value="INNER MEMBRANE TRANSPORT PROTEIN YAJR"/>
    <property type="match status" value="1"/>
</dbReference>
<proteinExistence type="predicted"/>
<dbReference type="InterPro" id="IPR051068">
    <property type="entry name" value="MFS_Domain-Containing_Protein"/>
</dbReference>
<feature type="compositionally biased region" description="Polar residues" evidence="5">
    <location>
        <begin position="535"/>
        <end position="563"/>
    </location>
</feature>
<evidence type="ECO:0000256" key="2">
    <source>
        <dbReference type="ARBA" id="ARBA00022692"/>
    </source>
</evidence>
<feature type="region of interest" description="Disordered" evidence="5">
    <location>
        <begin position="396"/>
        <end position="420"/>
    </location>
</feature>
<evidence type="ECO:0000313" key="8">
    <source>
        <dbReference type="EMBL" id="KAK4002001.1"/>
    </source>
</evidence>
<reference evidence="8 9" key="1">
    <citation type="journal article" date="2023" name="Nucleic Acids Res.">
        <title>The hologenome of Daphnia magna reveals possible DNA methylation and microbiome-mediated evolution of the host genome.</title>
        <authorList>
            <person name="Chaturvedi A."/>
            <person name="Li X."/>
            <person name="Dhandapani V."/>
            <person name="Marshall H."/>
            <person name="Kissane S."/>
            <person name="Cuenca-Cambronero M."/>
            <person name="Asole G."/>
            <person name="Calvet F."/>
            <person name="Ruiz-Romero M."/>
            <person name="Marangio P."/>
            <person name="Guigo R."/>
            <person name="Rago D."/>
            <person name="Mirbahai L."/>
            <person name="Eastwood N."/>
            <person name="Colbourne J.K."/>
            <person name="Zhou J."/>
            <person name="Mallon E."/>
            <person name="Orsini L."/>
        </authorList>
    </citation>
    <scope>NUCLEOTIDE SEQUENCE [LARGE SCALE GENOMIC DNA]</scope>
    <source>
        <strain evidence="8">LRV0_1</strain>
    </source>
</reference>
<dbReference type="PANTHER" id="PTHR23510:SF16">
    <property type="entry name" value="MAJOR FACILITATOR SUPERFAMILY (MFS) PROFILE DOMAIN-CONTAINING PROTEIN"/>
    <property type="match status" value="1"/>
</dbReference>
<feature type="region of interest" description="Disordered" evidence="5">
    <location>
        <begin position="628"/>
        <end position="689"/>
    </location>
</feature>
<evidence type="ECO:0000256" key="5">
    <source>
        <dbReference type="SAM" id="MobiDB-lite"/>
    </source>
</evidence>
<dbReference type="InterPro" id="IPR036259">
    <property type="entry name" value="MFS_trans_sf"/>
</dbReference>
<accession>A0ABQ9YN05</accession>
<feature type="transmembrane region" description="Helical" evidence="6">
    <location>
        <begin position="45"/>
        <end position="66"/>
    </location>
</feature>
<feature type="compositionally biased region" description="Polar residues" evidence="5">
    <location>
        <begin position="677"/>
        <end position="686"/>
    </location>
</feature>
<feature type="transmembrane region" description="Helical" evidence="6">
    <location>
        <begin position="78"/>
        <end position="96"/>
    </location>
</feature>
<comment type="caution">
    <text evidence="8">The sequence shown here is derived from an EMBL/GenBank/DDBJ whole genome shotgun (WGS) entry which is preliminary data.</text>
</comment>
<evidence type="ECO:0000256" key="3">
    <source>
        <dbReference type="ARBA" id="ARBA00022989"/>
    </source>
</evidence>
<feature type="transmembrane region" description="Helical" evidence="6">
    <location>
        <begin position="102"/>
        <end position="125"/>
    </location>
</feature>
<comment type="subcellular location">
    <subcellularLocation>
        <location evidence="1">Membrane</location>
        <topology evidence="1">Multi-pass membrane protein</topology>
    </subcellularLocation>
</comment>
<name>A0ABQ9YN05_9CRUS</name>
<dbReference type="InterPro" id="IPR011701">
    <property type="entry name" value="MFS"/>
</dbReference>
<dbReference type="Gene3D" id="1.20.1250.20">
    <property type="entry name" value="MFS general substrate transporter like domains"/>
    <property type="match status" value="1"/>
</dbReference>
<sequence>MQFRTKRVLTFATVASYLFLTGLENAIILPTAWRYLIFLGANQEYLLGVTVSGFSASAAIAGLIGGRLADSFPSKTKNIVVTAVLAMILGNTMYLIGGSVVYVIMGRVLCGLGSGAGAALLAEVCRTTSSRERTSVLSVCSGLRQVGLLIGPGFQIILEYFNFTLFGGALVVRPFNAPGLFMAVLWICFLMFVLALYQNLDVEYNYEMLRKEHNGLDVRGSMDGHSIELSTSRETILAPVDDQPSIAARRWYFIEENFNRVTASHPATYSTYIDEFLHDDTVVLFGMTAILFFGQVSIETVIPPLFSRLFDYTSFETSLVYMVGGVNLDLSEPSLHQKRPTRSTVSLKTVKLLQLGLKNSKTIRKPKSFKWQDIKTSISNSPSLLARTIDWLRQSPSTSDFESDSEKPPRALLQGSSPQLPSSLPVVYDPKITFTIQPTATEINKVEIQEPLPSPNSSNFNFDSTLLSSLNEHQHVDTTDICEARAVINPPYADSNEDAEQQEETASNSSRHSPSPILGPRRKILHSSLNDIHQRFSSTPIPTTAPSQPCSRSRPNPPTSFKSPLTPGKPSGSSGSNTEHGTIHGTAAKSPHQTRRPAHLNDNVIIRQHSRSQSSCESLSPILTAQQAYTQPPSGGDKSKPTTDKRDSQQIPHNATYTTTRRLNATSIKTKQPAPPVTQSTPTENNKQFHRKQTIKMDPLQYSLVTNVIPIGDLQELQKGQRAQTMLIQLQNFTGGPSTRFDRWIKLFENIVAMSNWNEKEKMNMLVTKMAGSAHDILQNILESVTQDYKEVKRLLQERFHGNENQDFFQTQLEEVKRHPGEAILDYGFRLKNIFEHGYPKGEDDTKLTKQHDSKCCDKNFFKG</sequence>
<feature type="transmembrane region" description="Helical" evidence="6">
    <location>
        <begin position="146"/>
        <end position="172"/>
    </location>
</feature>
<organism evidence="8 9">
    <name type="scientific">Daphnia magna</name>
    <dbReference type="NCBI Taxonomy" id="35525"/>
    <lineage>
        <taxon>Eukaryota</taxon>
        <taxon>Metazoa</taxon>
        <taxon>Ecdysozoa</taxon>
        <taxon>Arthropoda</taxon>
        <taxon>Crustacea</taxon>
        <taxon>Branchiopoda</taxon>
        <taxon>Diplostraca</taxon>
        <taxon>Cladocera</taxon>
        <taxon>Anomopoda</taxon>
        <taxon>Daphniidae</taxon>
        <taxon>Daphnia</taxon>
    </lineage>
</organism>
<gene>
    <name evidence="8" type="ORF">OUZ56_003860</name>
</gene>
<dbReference type="EMBL" id="JAOYFB010000001">
    <property type="protein sequence ID" value="KAK4002001.1"/>
    <property type="molecule type" value="Genomic_DNA"/>
</dbReference>
<keyword evidence="4 6" id="KW-0472">Membrane</keyword>
<feature type="compositionally biased region" description="Polar residues" evidence="5">
    <location>
        <begin position="649"/>
        <end position="670"/>
    </location>
</feature>
<dbReference type="Proteomes" id="UP001234178">
    <property type="component" value="Unassembled WGS sequence"/>
</dbReference>
<feature type="region of interest" description="Disordered" evidence="5">
    <location>
        <begin position="535"/>
        <end position="596"/>
    </location>
</feature>
<feature type="region of interest" description="Disordered" evidence="5">
    <location>
        <begin position="492"/>
        <end position="521"/>
    </location>
</feature>
<protein>
    <recommendedName>
        <fullName evidence="7">Paraneoplastic antigen Ma-like C-terminal domain-containing protein</fullName>
    </recommendedName>
</protein>
<evidence type="ECO:0000256" key="4">
    <source>
        <dbReference type="ARBA" id="ARBA00023136"/>
    </source>
</evidence>
<keyword evidence="9" id="KW-1185">Reference proteome</keyword>
<keyword evidence="3 6" id="KW-1133">Transmembrane helix</keyword>
<dbReference type="SUPFAM" id="SSF103473">
    <property type="entry name" value="MFS general substrate transporter"/>
    <property type="match status" value="1"/>
</dbReference>
<feature type="compositionally biased region" description="Polar residues" evidence="5">
    <location>
        <begin position="504"/>
        <end position="513"/>
    </location>
</feature>